<dbReference type="EMBL" id="JAULJE010000005">
    <property type="protein sequence ID" value="KAK1342560.1"/>
    <property type="molecule type" value="Genomic_DNA"/>
</dbReference>
<comment type="caution">
    <text evidence="3">The sequence shown here is derived from an EMBL/GenBank/DDBJ whole genome shotgun (WGS) entry which is preliminary data.</text>
</comment>
<dbReference type="PANTHER" id="PTHR22409:SF2">
    <property type="entry name" value="CHROMOSOME 19 OPEN READING FRAME 44"/>
    <property type="match status" value="1"/>
</dbReference>
<dbReference type="Proteomes" id="UP001177744">
    <property type="component" value="Unassembled WGS sequence"/>
</dbReference>
<protein>
    <recommendedName>
        <fullName evidence="2">DUF4614 domain-containing protein</fullName>
    </recommendedName>
</protein>
<feature type="compositionally biased region" description="Low complexity" evidence="1">
    <location>
        <begin position="418"/>
        <end position="434"/>
    </location>
</feature>
<evidence type="ECO:0000313" key="3">
    <source>
        <dbReference type="EMBL" id="KAK1342560.1"/>
    </source>
</evidence>
<evidence type="ECO:0000313" key="4">
    <source>
        <dbReference type="Proteomes" id="UP001177744"/>
    </source>
</evidence>
<feature type="compositionally biased region" description="Low complexity" evidence="1">
    <location>
        <begin position="311"/>
        <end position="327"/>
    </location>
</feature>
<accession>A0AA40I4W6</accession>
<evidence type="ECO:0000256" key="1">
    <source>
        <dbReference type="SAM" id="MobiDB-lite"/>
    </source>
</evidence>
<feature type="compositionally biased region" description="Polar residues" evidence="1">
    <location>
        <begin position="116"/>
        <end position="126"/>
    </location>
</feature>
<dbReference type="InterPro" id="IPR027884">
    <property type="entry name" value="DUF4614"/>
</dbReference>
<dbReference type="Pfam" id="PF15391">
    <property type="entry name" value="DUF4614"/>
    <property type="match status" value="1"/>
</dbReference>
<organism evidence="3 4">
    <name type="scientific">Cnephaeus nilssonii</name>
    <name type="common">Northern bat</name>
    <name type="synonym">Eptesicus nilssonii</name>
    <dbReference type="NCBI Taxonomy" id="3371016"/>
    <lineage>
        <taxon>Eukaryota</taxon>
        <taxon>Metazoa</taxon>
        <taxon>Chordata</taxon>
        <taxon>Craniata</taxon>
        <taxon>Vertebrata</taxon>
        <taxon>Euteleostomi</taxon>
        <taxon>Mammalia</taxon>
        <taxon>Eutheria</taxon>
        <taxon>Laurasiatheria</taxon>
        <taxon>Chiroptera</taxon>
        <taxon>Yangochiroptera</taxon>
        <taxon>Vespertilionidae</taxon>
        <taxon>Cnephaeus</taxon>
    </lineage>
</organism>
<gene>
    <name evidence="3" type="ORF">QTO34_015325</name>
</gene>
<keyword evidence="4" id="KW-1185">Reference proteome</keyword>
<reference evidence="3" key="1">
    <citation type="submission" date="2023-06" db="EMBL/GenBank/DDBJ databases">
        <title>Reference genome for the Northern bat (Eptesicus nilssonii), a most northern bat species.</title>
        <authorList>
            <person name="Laine V.N."/>
            <person name="Pulliainen A.T."/>
            <person name="Lilley T.M."/>
        </authorList>
    </citation>
    <scope>NUCLEOTIDE SEQUENCE</scope>
    <source>
        <strain evidence="3">BLF_Eptnil</strain>
        <tissue evidence="3">Kidney</tissue>
    </source>
</reference>
<feature type="compositionally biased region" description="Basic and acidic residues" evidence="1">
    <location>
        <begin position="385"/>
        <end position="397"/>
    </location>
</feature>
<feature type="region of interest" description="Disordered" evidence="1">
    <location>
        <begin position="114"/>
        <end position="360"/>
    </location>
</feature>
<dbReference type="AlphaFoldDB" id="A0AA40I4W6"/>
<dbReference type="PANTHER" id="PTHR22409">
    <property type="entry name" value="CHROMOSOME 19 OPEN READING FRAME 44"/>
    <property type="match status" value="1"/>
</dbReference>
<feature type="compositionally biased region" description="Low complexity" evidence="1">
    <location>
        <begin position="262"/>
        <end position="278"/>
    </location>
</feature>
<proteinExistence type="predicted"/>
<name>A0AA40I4W6_CNENI</name>
<dbReference type="InterPro" id="IPR040120">
    <property type="entry name" value="C19orf44-like"/>
</dbReference>
<evidence type="ECO:0000259" key="2">
    <source>
        <dbReference type="Pfam" id="PF15391"/>
    </source>
</evidence>
<feature type="domain" description="DUF4614" evidence="2">
    <location>
        <begin position="447"/>
        <end position="622"/>
    </location>
</feature>
<feature type="compositionally biased region" description="Basic and acidic residues" evidence="1">
    <location>
        <begin position="176"/>
        <end position="196"/>
    </location>
</feature>
<feature type="region of interest" description="Disordered" evidence="1">
    <location>
        <begin position="380"/>
        <end position="438"/>
    </location>
</feature>
<sequence>MASIRKNCHPMREIFGDFNDISLEDSKMEKIKNVKISRNLTKIAPSNSRFLKRSPTLGGEHFFPKGDAGLGSGPWLSAGRPPTTASQLRTSAALRKLAQIESKIMNRKVQLDLSDVESNSKTSQDSLPWRADKTLPRSPAELSSQNTDRTSQEQARETPLAGSSTPAGKVSRFLKKREPPVEKLPPEAHSGKERNRSVPTEKAPVRKLDSPDSDEEEMRELLGSLMESFGEKEPRANQGPTGTRVAGKKQVELFSDQIPTQPKLLSLPSEEPSSAKPPGTSHPPTFPLADGTLRSVRSRAHSPQTHIPADTAPSTVSSLSVTSTVSEPVPPGKARGRLSSSPVRSEAGPGEESLPEASDDSLNDFRINILSLDDLAPAVSTQSDLEQKKGGLREKAPSKSPRTRGPPTGSEVSEHLSEPSASSAAPQRAASLRSTPGEPTASIVSVAYSEDFENSPSLTASEPMTHSEESLDRTLATWSELSASLKTDHPPPTGASRKKWAQDVTRVTVKEQAVQTLDPAFTYQWTKEAGMATIGPALGGAYVDPTPIASHVVSADAIEALTAYSPAVFALNDMLKQQLSLTQQFMEASRHLHGSLLQSLDQDAFHYHTLEETKEYIRHHRPAPLTMEDALKEVKEEL</sequence>